<dbReference type="HOGENOM" id="CLU_039125_1_0_4"/>
<dbReference type="KEGG" id="mpt:Mpe_A2568"/>
<dbReference type="SUPFAM" id="SSF51197">
    <property type="entry name" value="Clavaminate synthase-like"/>
    <property type="match status" value="1"/>
</dbReference>
<dbReference type="GO" id="GO:0016706">
    <property type="term" value="F:2-oxoglutarate-dependent dioxygenase activity"/>
    <property type="evidence" value="ECO:0007669"/>
    <property type="project" value="TreeGrafter"/>
</dbReference>
<keyword evidence="8" id="KW-1185">Reference proteome</keyword>
<dbReference type="Gene3D" id="2.60.120.650">
    <property type="entry name" value="Cupin"/>
    <property type="match status" value="1"/>
</dbReference>
<evidence type="ECO:0000256" key="1">
    <source>
        <dbReference type="ARBA" id="ARBA00001954"/>
    </source>
</evidence>
<dbReference type="PROSITE" id="PS51184">
    <property type="entry name" value="JMJC"/>
    <property type="match status" value="1"/>
</dbReference>
<evidence type="ECO:0000256" key="4">
    <source>
        <dbReference type="ARBA" id="ARBA00023002"/>
    </source>
</evidence>
<dbReference type="Pfam" id="PF20514">
    <property type="entry name" value="WHD_ROXA"/>
    <property type="match status" value="1"/>
</dbReference>
<evidence type="ECO:0000256" key="5">
    <source>
        <dbReference type="ARBA" id="ARBA00023004"/>
    </source>
</evidence>
<reference evidence="7 8" key="1">
    <citation type="journal article" date="2007" name="J. Bacteriol.">
        <title>Whole-genome analysis of the methyl tert-butyl ether-degrading beta-proteobacterium Methylibium petroleiphilum PM1.</title>
        <authorList>
            <person name="Kane S.R."/>
            <person name="Chakicherla A.Y."/>
            <person name="Chain P.S.G."/>
            <person name="Schmidt R."/>
            <person name="Shin M.W."/>
            <person name="Legler T.C."/>
            <person name="Scow K.M."/>
            <person name="Larimer F.W."/>
            <person name="Lucas S.M."/>
            <person name="Richardson P.M."/>
            <person name="Hristova K.R."/>
        </authorList>
    </citation>
    <scope>NUCLEOTIDE SEQUENCE [LARGE SCALE GENOMIC DNA]</scope>
    <source>
        <strain evidence="8">ATCC BAA-1232 / LMG 22953 / PM1</strain>
    </source>
</reference>
<keyword evidence="2" id="KW-0479">Metal-binding</keyword>
<dbReference type="GO" id="GO:0046872">
    <property type="term" value="F:metal ion binding"/>
    <property type="evidence" value="ECO:0007669"/>
    <property type="project" value="UniProtKB-KW"/>
</dbReference>
<dbReference type="Pfam" id="PF08007">
    <property type="entry name" value="JmjC_2"/>
    <property type="match status" value="1"/>
</dbReference>
<dbReference type="InterPro" id="IPR046799">
    <property type="entry name" value="ROXA-like_wH"/>
</dbReference>
<dbReference type="RefSeq" id="WP_011830153.1">
    <property type="nucleotide sequence ID" value="NC_008825.1"/>
</dbReference>
<dbReference type="EMBL" id="CP000555">
    <property type="protein sequence ID" value="ABM95521.1"/>
    <property type="molecule type" value="Genomic_DNA"/>
</dbReference>
<comment type="cofactor">
    <cofactor evidence="1">
        <name>Fe(2+)</name>
        <dbReference type="ChEBI" id="CHEBI:29033"/>
    </cofactor>
</comment>
<dbReference type="SMART" id="SM00558">
    <property type="entry name" value="JmjC"/>
    <property type="match status" value="1"/>
</dbReference>
<dbReference type="InterPro" id="IPR039994">
    <property type="entry name" value="NO66-like"/>
</dbReference>
<dbReference type="AlphaFoldDB" id="A2SIY2"/>
<evidence type="ECO:0000256" key="3">
    <source>
        <dbReference type="ARBA" id="ARBA00022964"/>
    </source>
</evidence>
<accession>A2SIY2</accession>
<dbReference type="eggNOG" id="COG2850">
    <property type="taxonomic scope" value="Bacteria"/>
</dbReference>
<evidence type="ECO:0000313" key="8">
    <source>
        <dbReference type="Proteomes" id="UP000000366"/>
    </source>
</evidence>
<evidence type="ECO:0000259" key="6">
    <source>
        <dbReference type="PROSITE" id="PS51184"/>
    </source>
</evidence>
<dbReference type="STRING" id="420662.Mpe_A2568"/>
<keyword evidence="4" id="KW-0560">Oxidoreductase</keyword>
<keyword evidence="5" id="KW-0408">Iron</keyword>
<evidence type="ECO:0000313" key="7">
    <source>
        <dbReference type="EMBL" id="ABM95521.1"/>
    </source>
</evidence>
<organism evidence="7 8">
    <name type="scientific">Methylibium petroleiphilum (strain ATCC BAA-1232 / LMG 22953 / PM1)</name>
    <dbReference type="NCBI Taxonomy" id="420662"/>
    <lineage>
        <taxon>Bacteria</taxon>
        <taxon>Pseudomonadati</taxon>
        <taxon>Pseudomonadota</taxon>
        <taxon>Betaproteobacteria</taxon>
        <taxon>Burkholderiales</taxon>
        <taxon>Sphaerotilaceae</taxon>
        <taxon>Methylibium</taxon>
    </lineage>
</organism>
<dbReference type="Proteomes" id="UP000000366">
    <property type="component" value="Chromosome"/>
</dbReference>
<feature type="domain" description="JmjC" evidence="6">
    <location>
        <begin position="104"/>
        <end position="230"/>
    </location>
</feature>
<keyword evidence="3" id="KW-0223">Dioxygenase</keyword>
<dbReference type="PANTHER" id="PTHR13096:SF8">
    <property type="entry name" value="RIBOSOMAL OXYGENASE 1"/>
    <property type="match status" value="1"/>
</dbReference>
<protein>
    <recommendedName>
        <fullName evidence="6">JmjC domain-containing protein</fullName>
    </recommendedName>
</protein>
<gene>
    <name evidence="7" type="ordered locus">Mpe_A2568</name>
</gene>
<name>A2SIY2_METPP</name>
<dbReference type="Gene3D" id="3.40.366.30">
    <property type="entry name" value="50S ribosomal protein L16 arginine hydroxylase, Chain A, Domain 2"/>
    <property type="match status" value="1"/>
</dbReference>
<dbReference type="PANTHER" id="PTHR13096">
    <property type="entry name" value="MINA53 MYC INDUCED NUCLEAR ANTIGEN"/>
    <property type="match status" value="1"/>
</dbReference>
<sequence length="382" mass="42711">MSLLPAIDTPTPLLGALSPRRFMRRHWQKRPLLIRQALPGVRPPLDRGALFALAGSEDVESRLIVRQRDRWTLRSGPLPRRALPPVSQAGWTLLVQGLDLHVPAARDLLSMFRFVPEARLDDLMLSWASDGGGVGPHVDSYDVFLLQVQGRRRWRIAPPGDDTLRPDLPLKILAHFEPQQEWLLEPGDMLYLPPGWGHDGVADGECMTASIGFRAPARGELAREVLARLLEREDDAPRVLYRDAAQPATDAPGRIPEELQRFAVDAVSRALRDPRALQAALGEALTEPKPRVWFAPPAEVRSVDAGVRLDPRTRMMYDAAHVFVNGESWRAAGRDAALMRRLADRRALSTRELERASEPARELLTQWAEDGWLQVVGDEDGC</sequence>
<proteinExistence type="predicted"/>
<dbReference type="InterPro" id="IPR003347">
    <property type="entry name" value="JmjC_dom"/>
</dbReference>
<evidence type="ECO:0000256" key="2">
    <source>
        <dbReference type="ARBA" id="ARBA00022723"/>
    </source>
</evidence>